<reference evidence="4" key="1">
    <citation type="submission" date="2025-08" db="UniProtKB">
        <authorList>
            <consortium name="Ensembl"/>
        </authorList>
    </citation>
    <scope>IDENTIFICATION</scope>
</reference>
<dbReference type="GO" id="GO:0051246">
    <property type="term" value="P:regulation of protein metabolic process"/>
    <property type="evidence" value="ECO:0007669"/>
    <property type="project" value="UniProtKB-ARBA"/>
</dbReference>
<dbReference type="PANTHER" id="PTHR16489">
    <property type="entry name" value="GH11727P"/>
    <property type="match status" value="1"/>
</dbReference>
<evidence type="ECO:0000256" key="2">
    <source>
        <dbReference type="SAM" id="MobiDB-lite"/>
    </source>
</evidence>
<accession>A0A3Q3B7P2</accession>
<organism evidence="4 5">
    <name type="scientific">Kryptolebias marmoratus</name>
    <name type="common">Mangrove killifish</name>
    <name type="synonym">Rivulus marmoratus</name>
    <dbReference type="NCBI Taxonomy" id="37003"/>
    <lineage>
        <taxon>Eukaryota</taxon>
        <taxon>Metazoa</taxon>
        <taxon>Chordata</taxon>
        <taxon>Craniata</taxon>
        <taxon>Vertebrata</taxon>
        <taxon>Euteleostomi</taxon>
        <taxon>Actinopterygii</taxon>
        <taxon>Neopterygii</taxon>
        <taxon>Teleostei</taxon>
        <taxon>Neoteleostei</taxon>
        <taxon>Acanthomorphata</taxon>
        <taxon>Ovalentaria</taxon>
        <taxon>Atherinomorphae</taxon>
        <taxon>Cyprinodontiformes</taxon>
        <taxon>Rivulidae</taxon>
        <taxon>Kryptolebias</taxon>
    </lineage>
</organism>
<proteinExistence type="inferred from homology"/>
<feature type="domain" description="Protein phosphatase 1 regulatory subunit 15A/B C-terminal" evidence="3">
    <location>
        <begin position="472"/>
        <end position="534"/>
    </location>
</feature>
<evidence type="ECO:0000313" key="5">
    <source>
        <dbReference type="Proteomes" id="UP000264800"/>
    </source>
</evidence>
<dbReference type="GO" id="GO:0000164">
    <property type="term" value="C:protein phosphatase type 1 complex"/>
    <property type="evidence" value="ECO:0007669"/>
    <property type="project" value="TreeGrafter"/>
</dbReference>
<dbReference type="InterPro" id="IPR019523">
    <property type="entry name" value="Prot_Pase1_reg-su15A/B_C"/>
</dbReference>
<dbReference type="GO" id="GO:0005783">
    <property type="term" value="C:endoplasmic reticulum"/>
    <property type="evidence" value="ECO:0007669"/>
    <property type="project" value="TreeGrafter"/>
</dbReference>
<dbReference type="GO" id="GO:0019888">
    <property type="term" value="F:protein phosphatase regulator activity"/>
    <property type="evidence" value="ECO:0007669"/>
    <property type="project" value="TreeGrafter"/>
</dbReference>
<evidence type="ECO:0000256" key="1">
    <source>
        <dbReference type="ARBA" id="ARBA00010161"/>
    </source>
</evidence>
<dbReference type="GO" id="GO:0034976">
    <property type="term" value="P:response to endoplasmic reticulum stress"/>
    <property type="evidence" value="ECO:0007669"/>
    <property type="project" value="TreeGrafter"/>
</dbReference>
<feature type="compositionally biased region" description="Polar residues" evidence="2">
    <location>
        <begin position="378"/>
        <end position="387"/>
    </location>
</feature>
<feature type="compositionally biased region" description="Basic and acidic residues" evidence="2">
    <location>
        <begin position="419"/>
        <end position="430"/>
    </location>
</feature>
<feature type="compositionally biased region" description="Acidic residues" evidence="2">
    <location>
        <begin position="339"/>
        <end position="359"/>
    </location>
</feature>
<evidence type="ECO:0000259" key="3">
    <source>
        <dbReference type="Pfam" id="PF10488"/>
    </source>
</evidence>
<dbReference type="AlphaFoldDB" id="A0A3Q3B7P2"/>
<feature type="domain" description="Protein phosphatase 1 regulatory subunit 15A/B C-terminal" evidence="3">
    <location>
        <begin position="333"/>
        <end position="387"/>
    </location>
</feature>
<reference evidence="4" key="2">
    <citation type="submission" date="2025-09" db="UniProtKB">
        <authorList>
            <consortium name="Ensembl"/>
        </authorList>
    </citation>
    <scope>IDENTIFICATION</scope>
</reference>
<feature type="compositionally biased region" description="Basic and acidic residues" evidence="2">
    <location>
        <begin position="1"/>
        <end position="11"/>
    </location>
</feature>
<feature type="region of interest" description="Disordered" evidence="2">
    <location>
        <begin position="1"/>
        <end position="23"/>
    </location>
</feature>
<feature type="compositionally biased region" description="Polar residues" evidence="2">
    <location>
        <begin position="13"/>
        <end position="23"/>
    </location>
</feature>
<dbReference type="PANTHER" id="PTHR16489:SF11">
    <property type="entry name" value="PROTEIN PHOSPHATASE 1 REGULATORY SUBUNIT 15B"/>
    <property type="match status" value="1"/>
</dbReference>
<name>A0A3Q3B7P2_KRYMA</name>
<evidence type="ECO:0000313" key="4">
    <source>
        <dbReference type="Ensembl" id="ENSKMAP00000025051.1"/>
    </source>
</evidence>
<dbReference type="Ensembl" id="ENSKMAT00000025367.1">
    <property type="protein sequence ID" value="ENSKMAP00000025051.1"/>
    <property type="gene ID" value="ENSKMAG00000018563.1"/>
</dbReference>
<dbReference type="InterPro" id="IPR051254">
    <property type="entry name" value="PPP1R15"/>
</dbReference>
<dbReference type="STRING" id="37003.ENSKMAP00000025051"/>
<dbReference type="OMA" id="CFCDTVE"/>
<comment type="similarity">
    <text evidence="1">Belongs to the PPP1R15 family.</text>
</comment>
<protein>
    <recommendedName>
        <fullName evidence="3">Protein phosphatase 1 regulatory subunit 15A/B C-terminal domain-containing protein</fullName>
    </recommendedName>
</protein>
<dbReference type="Pfam" id="PF10488">
    <property type="entry name" value="PP1c_bdg"/>
    <property type="match status" value="2"/>
</dbReference>
<sequence length="553" mass="60878">MFRRMNNEGRFSDGQSSPSSARTAVTSIGLDSQESSWIGLLSRPALSLLRKLRPWSAAPAELGSSLISDEREFLKQLYDMIPLTQTGPPHPTVLWCQHHGATGPLEPGAGGSMPWLTAVSLRDSGTQSPGDKEFSQQTQIGSLSSVRTLLNQVLLIPQELQPVRKALVRRGSGEGGLWWGSLLREEESSQGGLRSELSRPEGGTETEQLCPAAAAGTKVPPAETSPVLEWMLGEDSGPPDNKSHHTVQNVGVCTVDPLNCAQGGQDLGYSSLEEELSQRGLLSLMWGPAEEQDPQTPEIEEEQTTPEEDRCGGATVLSAPQCQNKTIAFIMGCPCSDDSQSESNDEDEDASDSDSEPDSESERLWTSLCQTVDPYNPRNFTARLQTGRTPPRTSPTPSPQVRSNTAPQTPVQVPASSPEYKKEEAEDRLDSGFSEAPPSASTGQSCRKSKKVSSSHFLLFRTQINSPLSSCQVRFCDDVDEFFASCGEEEEDRRGPWEELARDRCRFLRRCEEVEQSIGYCLDPQHRRRVFQRLNKNTNIHLVLSLYSHMKRT</sequence>
<feature type="compositionally biased region" description="Acidic residues" evidence="2">
    <location>
        <begin position="290"/>
        <end position="306"/>
    </location>
</feature>
<dbReference type="GeneTree" id="ENSGT00940000154404"/>
<feature type="region of interest" description="Disordered" evidence="2">
    <location>
        <begin position="288"/>
        <end position="312"/>
    </location>
</feature>
<feature type="region of interest" description="Disordered" evidence="2">
    <location>
        <begin position="337"/>
        <end position="447"/>
    </location>
</feature>
<keyword evidence="5" id="KW-1185">Reference proteome</keyword>
<dbReference type="Proteomes" id="UP000264800">
    <property type="component" value="Unplaced"/>
</dbReference>
<feature type="compositionally biased region" description="Polar residues" evidence="2">
    <location>
        <begin position="400"/>
        <end position="415"/>
    </location>
</feature>